<reference evidence="2 3" key="1">
    <citation type="journal article" date="2016" name="Nat. Commun.">
        <title>Thousands of microbial genomes shed light on interconnected biogeochemical processes in an aquifer system.</title>
        <authorList>
            <person name="Anantharaman K."/>
            <person name="Brown C.T."/>
            <person name="Hug L.A."/>
            <person name="Sharon I."/>
            <person name="Castelle C.J."/>
            <person name="Probst A.J."/>
            <person name="Thomas B.C."/>
            <person name="Singh A."/>
            <person name="Wilkins M.J."/>
            <person name="Karaoz U."/>
            <person name="Brodie E.L."/>
            <person name="Williams K.H."/>
            <person name="Hubbard S.S."/>
            <person name="Banfield J.F."/>
        </authorList>
    </citation>
    <scope>NUCLEOTIDE SEQUENCE [LARGE SCALE GENOMIC DNA]</scope>
</reference>
<evidence type="ECO:0000256" key="1">
    <source>
        <dbReference type="SAM" id="Phobius"/>
    </source>
</evidence>
<keyword evidence="1" id="KW-1133">Transmembrane helix</keyword>
<protein>
    <submittedName>
        <fullName evidence="2">Uncharacterized protein</fullName>
    </submittedName>
</protein>
<accession>A0A1G2QB73</accession>
<organism evidence="2 3">
    <name type="scientific">Candidatus Vogelbacteria bacterium GWA1_51_14</name>
    <dbReference type="NCBI Taxonomy" id="1802435"/>
    <lineage>
        <taxon>Bacteria</taxon>
        <taxon>Candidatus Vogeliibacteriota</taxon>
    </lineage>
</organism>
<feature type="transmembrane region" description="Helical" evidence="1">
    <location>
        <begin position="7"/>
        <end position="30"/>
    </location>
</feature>
<dbReference type="Proteomes" id="UP000176494">
    <property type="component" value="Unassembled WGS sequence"/>
</dbReference>
<proteinExistence type="predicted"/>
<evidence type="ECO:0000313" key="3">
    <source>
        <dbReference type="Proteomes" id="UP000176494"/>
    </source>
</evidence>
<feature type="transmembrane region" description="Helical" evidence="1">
    <location>
        <begin position="36"/>
        <end position="56"/>
    </location>
</feature>
<name>A0A1G2QB73_9BACT</name>
<keyword evidence="1" id="KW-0472">Membrane</keyword>
<gene>
    <name evidence="2" type="ORF">A2114_02570</name>
</gene>
<comment type="caution">
    <text evidence="2">The sequence shown here is derived from an EMBL/GenBank/DDBJ whole genome shotgun (WGS) entry which is preliminary data.</text>
</comment>
<dbReference type="AlphaFoldDB" id="A0A1G2QB73"/>
<dbReference type="EMBL" id="MHTG01000007">
    <property type="protein sequence ID" value="OHA57738.1"/>
    <property type="molecule type" value="Genomic_DNA"/>
</dbReference>
<keyword evidence="1" id="KW-0812">Transmembrane</keyword>
<evidence type="ECO:0000313" key="2">
    <source>
        <dbReference type="EMBL" id="OHA57738.1"/>
    </source>
</evidence>
<dbReference type="STRING" id="1802435.A2114_02570"/>
<sequence length="178" mass="19779">MSKKSQLWMWIIITLTVTFGFGAYTAYLFFNREAVLTSISVGSLSLFVCLLPILMVRINAMELGEERGRGQAKRLDELAKDYPGRLFQVLTAFGETAFGDEDSKTYAYTSVIIESTEKDGTWYVSGEFPRVRVGDWVISRIDQKGKGYLVPIVLTNSIKKSSDQEEKSSAGGTADTMG</sequence>